<accession>A0A9E7KSL5</accession>
<name>A0A9E7KSL5_9LILI</name>
<dbReference type="AlphaFoldDB" id="A0A9E7KSL5"/>
<protein>
    <submittedName>
        <fullName evidence="1">Basic region leucine zipper</fullName>
    </submittedName>
</protein>
<evidence type="ECO:0000313" key="2">
    <source>
        <dbReference type="Proteomes" id="UP001055439"/>
    </source>
</evidence>
<dbReference type="EMBL" id="CP097510">
    <property type="protein sequence ID" value="URE32468.1"/>
    <property type="molecule type" value="Genomic_DNA"/>
</dbReference>
<gene>
    <name evidence="1" type="ORF">MUK42_12986</name>
</gene>
<evidence type="ECO:0000313" key="1">
    <source>
        <dbReference type="EMBL" id="URE32468.1"/>
    </source>
</evidence>
<proteinExistence type="predicted"/>
<dbReference type="Proteomes" id="UP001055439">
    <property type="component" value="Chromosome 8"/>
</dbReference>
<reference evidence="1" key="1">
    <citation type="submission" date="2022-05" db="EMBL/GenBank/DDBJ databases">
        <title>The Musa troglodytarum L. genome provides insights into the mechanism of non-climacteric behaviour and enrichment of carotenoids.</title>
        <authorList>
            <person name="Wang J."/>
        </authorList>
    </citation>
    <scope>NUCLEOTIDE SEQUENCE</scope>
    <source>
        <tissue evidence="1">Leaf</tissue>
    </source>
</reference>
<dbReference type="OrthoDB" id="644067at2759"/>
<organism evidence="1 2">
    <name type="scientific">Musa troglodytarum</name>
    <name type="common">fe'i banana</name>
    <dbReference type="NCBI Taxonomy" id="320322"/>
    <lineage>
        <taxon>Eukaryota</taxon>
        <taxon>Viridiplantae</taxon>
        <taxon>Streptophyta</taxon>
        <taxon>Embryophyta</taxon>
        <taxon>Tracheophyta</taxon>
        <taxon>Spermatophyta</taxon>
        <taxon>Magnoliopsida</taxon>
        <taxon>Liliopsida</taxon>
        <taxon>Zingiberales</taxon>
        <taxon>Musaceae</taxon>
        <taxon>Musa</taxon>
    </lineage>
</organism>
<sequence>MIPYSSMLSKNTRIMEEVWKDINLSSLQQDMPSTPSLPPNHLEGLCGVSSSTTTSFQSIILQDFLTEHFKATSDRSPPPSTALGLNSNLGGGSNGLSSSSASSVFSDGVGDSVVACCSKKHPLEHELNQESGDRSDVDRRKKRLIKNPKESCAGSPLRACKAHPPTNANSSILRERRTGNIIRRCKEKEARPIVHDRCAERVNLGHCSSSPISGKSDISLGATLNDFS</sequence>
<keyword evidence="2" id="KW-1185">Reference proteome</keyword>